<keyword evidence="2" id="KW-0732">Signal</keyword>
<evidence type="ECO:0000313" key="3">
    <source>
        <dbReference type="EMBL" id="GCE03182.1"/>
    </source>
</evidence>
<evidence type="ECO:0000313" key="4">
    <source>
        <dbReference type="Proteomes" id="UP000287224"/>
    </source>
</evidence>
<dbReference type="PANTHER" id="PTHR43649:SF30">
    <property type="entry name" value="ABC TRANSPORTER SUBSTRATE-BINDING PROTEIN"/>
    <property type="match status" value="1"/>
</dbReference>
<protein>
    <recommendedName>
        <fullName evidence="5">ABC transporter substrate-binding protein</fullName>
    </recommendedName>
</protein>
<dbReference type="InterPro" id="IPR006059">
    <property type="entry name" value="SBP"/>
</dbReference>
<keyword evidence="1" id="KW-0175">Coiled coil</keyword>
<dbReference type="InterPro" id="IPR006311">
    <property type="entry name" value="TAT_signal"/>
</dbReference>
<evidence type="ECO:0000256" key="2">
    <source>
        <dbReference type="SAM" id="SignalP"/>
    </source>
</evidence>
<dbReference type="NCBIfam" id="TIGR01409">
    <property type="entry name" value="TAT_signal_seq"/>
    <property type="match status" value="1"/>
</dbReference>
<dbReference type="Proteomes" id="UP000287224">
    <property type="component" value="Unassembled WGS sequence"/>
</dbReference>
<feature type="chain" id="PRO_5019001991" description="ABC transporter substrate-binding protein" evidence="2">
    <location>
        <begin position="31"/>
        <end position="491"/>
    </location>
</feature>
<evidence type="ECO:0008006" key="5">
    <source>
        <dbReference type="Google" id="ProtNLM"/>
    </source>
</evidence>
<dbReference type="OrthoDB" id="9795467at2"/>
<proteinExistence type="predicted"/>
<sequence length="491" mass="54440">MSDFSRMNRRSFLQTAAATAGAASLGGVLAACGGSSSGSSGSTVTIKYWDWWVSQAPWVDNEIKLFQKAHPNITVKKTTQASNTFDNLYALAAKSGNQPDVSMIPQKPNFNIQVSNGWFMPIDKWANDAWKQKFPTGTFHEGNNMFNGKLYSAPFSGYAPWLQLYINNKVFKDAGLVNADGTVFVPKTWDDVTHAAEQVTKKSNGNAYGLGFGNSSFNLLFWWIELFVRGAGSPGGAYSMDNRVGKYTYGSDRNYADFLTLFKEWKTKGYFHPNSMSMTDEIARANFERGKFGMTVGGVWNQAEWSQHNFTDYTLTTLPSPQATPKAYFNYTPGGTMVALSSKTKHPDEAWAWMDWIYSPEAGKRWVSMGEDLSIFSQNNDPALVKFKPFAQYVSTAKLTLPAPDVSVRNPQTANVQVQAVKPDLGDLAAGWYTGQISDLQGSLNDLQARMQKAQDDAVKQAQQKGYKVNASDWAFPDWDPTKPYITKPGS</sequence>
<dbReference type="PROSITE" id="PS51257">
    <property type="entry name" value="PROKAR_LIPOPROTEIN"/>
    <property type="match status" value="1"/>
</dbReference>
<feature type="signal peptide" evidence="2">
    <location>
        <begin position="1"/>
        <end position="30"/>
    </location>
</feature>
<dbReference type="Gene3D" id="3.40.190.10">
    <property type="entry name" value="Periplasmic binding protein-like II"/>
    <property type="match status" value="1"/>
</dbReference>
<dbReference type="SUPFAM" id="SSF53850">
    <property type="entry name" value="Periplasmic binding protein-like II"/>
    <property type="match status" value="1"/>
</dbReference>
<dbReference type="Pfam" id="PF01547">
    <property type="entry name" value="SBP_bac_1"/>
    <property type="match status" value="1"/>
</dbReference>
<dbReference type="PROSITE" id="PS51318">
    <property type="entry name" value="TAT"/>
    <property type="match status" value="1"/>
</dbReference>
<keyword evidence="4" id="KW-1185">Reference proteome</keyword>
<evidence type="ECO:0000256" key="1">
    <source>
        <dbReference type="SAM" id="Coils"/>
    </source>
</evidence>
<comment type="caution">
    <text evidence="3">The sequence shown here is derived from an EMBL/GenBank/DDBJ whole genome shotgun (WGS) entry which is preliminary data.</text>
</comment>
<dbReference type="EMBL" id="BIFQ01000001">
    <property type="protein sequence ID" value="GCE03182.1"/>
    <property type="molecule type" value="Genomic_DNA"/>
</dbReference>
<accession>A0A401Z8L7</accession>
<organism evidence="3 4">
    <name type="scientific">Dictyobacter aurantiacus</name>
    <dbReference type="NCBI Taxonomy" id="1936993"/>
    <lineage>
        <taxon>Bacteria</taxon>
        <taxon>Bacillati</taxon>
        <taxon>Chloroflexota</taxon>
        <taxon>Ktedonobacteria</taxon>
        <taxon>Ktedonobacterales</taxon>
        <taxon>Dictyobacteraceae</taxon>
        <taxon>Dictyobacter</taxon>
    </lineage>
</organism>
<dbReference type="PANTHER" id="PTHR43649">
    <property type="entry name" value="ARABINOSE-BINDING PROTEIN-RELATED"/>
    <property type="match status" value="1"/>
</dbReference>
<dbReference type="AlphaFoldDB" id="A0A401Z8L7"/>
<reference evidence="4" key="1">
    <citation type="submission" date="2018-12" db="EMBL/GenBank/DDBJ databases">
        <title>Tengunoibacter tsumagoiensis gen. nov., sp. nov., Dictyobacter kobayashii sp. nov., D. alpinus sp. nov., and D. joshuensis sp. nov. and description of Dictyobacteraceae fam. nov. within the order Ktedonobacterales isolated from Tengu-no-mugimeshi.</title>
        <authorList>
            <person name="Wang C.M."/>
            <person name="Zheng Y."/>
            <person name="Sakai Y."/>
            <person name="Toyoda A."/>
            <person name="Minakuchi Y."/>
            <person name="Abe K."/>
            <person name="Yokota A."/>
            <person name="Yabe S."/>
        </authorList>
    </citation>
    <scope>NUCLEOTIDE SEQUENCE [LARGE SCALE GENOMIC DNA]</scope>
    <source>
        <strain evidence="4">S-27</strain>
    </source>
</reference>
<dbReference type="InterPro" id="IPR019546">
    <property type="entry name" value="TAT_signal_bac_arc"/>
</dbReference>
<dbReference type="InterPro" id="IPR050490">
    <property type="entry name" value="Bact_solute-bd_prot1"/>
</dbReference>
<name>A0A401Z8L7_9CHLR</name>
<dbReference type="RefSeq" id="WP_126594484.1">
    <property type="nucleotide sequence ID" value="NZ_BIFQ01000001.1"/>
</dbReference>
<feature type="coiled-coil region" evidence="1">
    <location>
        <begin position="437"/>
        <end position="464"/>
    </location>
</feature>
<gene>
    <name evidence="3" type="ORF">KDAU_05110</name>
</gene>